<evidence type="ECO:0008006" key="5">
    <source>
        <dbReference type="Google" id="ProtNLM"/>
    </source>
</evidence>
<keyword evidence="4" id="KW-1185">Reference proteome</keyword>
<dbReference type="PaxDb" id="55529-EKX39457"/>
<dbReference type="RefSeq" id="XP_005826437.1">
    <property type="nucleotide sequence ID" value="XM_005826380.1"/>
</dbReference>
<reference evidence="2 4" key="1">
    <citation type="journal article" date="2012" name="Nature">
        <title>Algal genomes reveal evolutionary mosaicism and the fate of nucleomorphs.</title>
        <authorList>
            <consortium name="DOE Joint Genome Institute"/>
            <person name="Curtis B.A."/>
            <person name="Tanifuji G."/>
            <person name="Burki F."/>
            <person name="Gruber A."/>
            <person name="Irimia M."/>
            <person name="Maruyama S."/>
            <person name="Arias M.C."/>
            <person name="Ball S.G."/>
            <person name="Gile G.H."/>
            <person name="Hirakawa Y."/>
            <person name="Hopkins J.F."/>
            <person name="Kuo A."/>
            <person name="Rensing S.A."/>
            <person name="Schmutz J."/>
            <person name="Symeonidi A."/>
            <person name="Elias M."/>
            <person name="Eveleigh R.J."/>
            <person name="Herman E.K."/>
            <person name="Klute M.J."/>
            <person name="Nakayama T."/>
            <person name="Obornik M."/>
            <person name="Reyes-Prieto A."/>
            <person name="Armbrust E.V."/>
            <person name="Aves S.J."/>
            <person name="Beiko R.G."/>
            <person name="Coutinho P."/>
            <person name="Dacks J.B."/>
            <person name="Durnford D.G."/>
            <person name="Fast N.M."/>
            <person name="Green B.R."/>
            <person name="Grisdale C.J."/>
            <person name="Hempel F."/>
            <person name="Henrissat B."/>
            <person name="Hoppner M.P."/>
            <person name="Ishida K."/>
            <person name="Kim E."/>
            <person name="Koreny L."/>
            <person name="Kroth P.G."/>
            <person name="Liu Y."/>
            <person name="Malik S.B."/>
            <person name="Maier U.G."/>
            <person name="McRose D."/>
            <person name="Mock T."/>
            <person name="Neilson J.A."/>
            <person name="Onodera N.T."/>
            <person name="Poole A.M."/>
            <person name="Pritham E.J."/>
            <person name="Richards T.A."/>
            <person name="Rocap G."/>
            <person name="Roy S.W."/>
            <person name="Sarai C."/>
            <person name="Schaack S."/>
            <person name="Shirato S."/>
            <person name="Slamovits C.H."/>
            <person name="Spencer D.F."/>
            <person name="Suzuki S."/>
            <person name="Worden A.Z."/>
            <person name="Zauner S."/>
            <person name="Barry K."/>
            <person name="Bell C."/>
            <person name="Bharti A.K."/>
            <person name="Crow J.A."/>
            <person name="Grimwood J."/>
            <person name="Kramer R."/>
            <person name="Lindquist E."/>
            <person name="Lucas S."/>
            <person name="Salamov A."/>
            <person name="McFadden G.I."/>
            <person name="Lane C.E."/>
            <person name="Keeling P.J."/>
            <person name="Gray M.W."/>
            <person name="Grigoriev I.V."/>
            <person name="Archibald J.M."/>
        </authorList>
    </citation>
    <scope>NUCLEOTIDE SEQUENCE</scope>
    <source>
        <strain evidence="2 4">CCMP2712</strain>
    </source>
</reference>
<dbReference type="Proteomes" id="UP000011087">
    <property type="component" value="Unassembled WGS sequence"/>
</dbReference>
<evidence type="ECO:0000313" key="3">
    <source>
        <dbReference type="EnsemblProtists" id="EKX39457"/>
    </source>
</evidence>
<dbReference type="HOGENOM" id="CLU_3091367_0_0_1"/>
<dbReference type="GeneID" id="17296266"/>
<keyword evidence="1" id="KW-0472">Membrane</keyword>
<reference evidence="4" key="2">
    <citation type="submission" date="2012-11" db="EMBL/GenBank/DDBJ databases">
        <authorList>
            <person name="Kuo A."/>
            <person name="Curtis B.A."/>
            <person name="Tanifuji G."/>
            <person name="Burki F."/>
            <person name="Gruber A."/>
            <person name="Irimia M."/>
            <person name="Maruyama S."/>
            <person name="Arias M.C."/>
            <person name="Ball S.G."/>
            <person name="Gile G.H."/>
            <person name="Hirakawa Y."/>
            <person name="Hopkins J.F."/>
            <person name="Rensing S.A."/>
            <person name="Schmutz J."/>
            <person name="Symeonidi A."/>
            <person name="Elias M."/>
            <person name="Eveleigh R.J."/>
            <person name="Herman E.K."/>
            <person name="Klute M.J."/>
            <person name="Nakayama T."/>
            <person name="Obornik M."/>
            <person name="Reyes-Prieto A."/>
            <person name="Armbrust E.V."/>
            <person name="Aves S.J."/>
            <person name="Beiko R.G."/>
            <person name="Coutinho P."/>
            <person name="Dacks J.B."/>
            <person name="Durnford D.G."/>
            <person name="Fast N.M."/>
            <person name="Green B.R."/>
            <person name="Grisdale C."/>
            <person name="Hempe F."/>
            <person name="Henrissat B."/>
            <person name="Hoppner M.P."/>
            <person name="Ishida K.-I."/>
            <person name="Kim E."/>
            <person name="Koreny L."/>
            <person name="Kroth P.G."/>
            <person name="Liu Y."/>
            <person name="Malik S.-B."/>
            <person name="Maier U.G."/>
            <person name="McRose D."/>
            <person name="Mock T."/>
            <person name="Neilson J.A."/>
            <person name="Onodera N.T."/>
            <person name="Poole A.M."/>
            <person name="Pritham E.J."/>
            <person name="Richards T.A."/>
            <person name="Rocap G."/>
            <person name="Roy S.W."/>
            <person name="Sarai C."/>
            <person name="Schaack S."/>
            <person name="Shirato S."/>
            <person name="Slamovits C.H."/>
            <person name="Spencer D.F."/>
            <person name="Suzuki S."/>
            <person name="Worden A.Z."/>
            <person name="Zauner S."/>
            <person name="Barry K."/>
            <person name="Bell C."/>
            <person name="Bharti A.K."/>
            <person name="Crow J.A."/>
            <person name="Grimwood J."/>
            <person name="Kramer R."/>
            <person name="Lindquist E."/>
            <person name="Lucas S."/>
            <person name="Salamov A."/>
            <person name="McFadden G.I."/>
            <person name="Lane C.E."/>
            <person name="Keeling P.J."/>
            <person name="Gray M.W."/>
            <person name="Grigoriev I.V."/>
            <person name="Archibald J.M."/>
        </authorList>
    </citation>
    <scope>NUCLEOTIDE SEQUENCE</scope>
    <source>
        <strain evidence="4">CCMP2712</strain>
    </source>
</reference>
<evidence type="ECO:0000313" key="2">
    <source>
        <dbReference type="EMBL" id="EKX39457.1"/>
    </source>
</evidence>
<reference evidence="3" key="3">
    <citation type="submission" date="2016-03" db="UniProtKB">
        <authorList>
            <consortium name="EnsemblProtists"/>
        </authorList>
    </citation>
    <scope>IDENTIFICATION</scope>
</reference>
<keyword evidence="1" id="KW-0812">Transmembrane</keyword>
<dbReference type="KEGG" id="gtt:GUITHDRAFT_154419"/>
<dbReference type="AlphaFoldDB" id="L1ITM9"/>
<dbReference type="EMBL" id="JH993039">
    <property type="protein sequence ID" value="EKX39457.1"/>
    <property type="molecule type" value="Genomic_DNA"/>
</dbReference>
<gene>
    <name evidence="2" type="ORF">GUITHDRAFT_154419</name>
</gene>
<dbReference type="EnsemblProtists" id="EKX39457">
    <property type="protein sequence ID" value="EKX39457"/>
    <property type="gene ID" value="GUITHDRAFT_154419"/>
</dbReference>
<organism evidence="2">
    <name type="scientific">Guillardia theta (strain CCMP2712)</name>
    <name type="common">Cryptophyte</name>
    <dbReference type="NCBI Taxonomy" id="905079"/>
    <lineage>
        <taxon>Eukaryota</taxon>
        <taxon>Cryptophyceae</taxon>
        <taxon>Pyrenomonadales</taxon>
        <taxon>Geminigeraceae</taxon>
        <taxon>Guillardia</taxon>
    </lineage>
</organism>
<name>L1ITM9_GUITC</name>
<proteinExistence type="predicted"/>
<evidence type="ECO:0000256" key="1">
    <source>
        <dbReference type="SAM" id="Phobius"/>
    </source>
</evidence>
<keyword evidence="1" id="KW-1133">Transmembrane helix</keyword>
<protein>
    <recommendedName>
        <fullName evidence="5">Protein-export membrane protein SecG</fullName>
    </recommendedName>
</protein>
<accession>L1ITM9</accession>
<feature type="transmembrane region" description="Helical" evidence="1">
    <location>
        <begin position="6"/>
        <end position="27"/>
    </location>
</feature>
<evidence type="ECO:0000313" key="4">
    <source>
        <dbReference type="Proteomes" id="UP000011087"/>
    </source>
</evidence>
<sequence length="52" mass="5381">MNVNLQLLLSIVVFTVLTFLIGIAGLLQKMASGKDVGASTSNTGVLQFASQA</sequence>